<accession>A0A926I4N4</accession>
<name>A0A926I4N4_9FIRM</name>
<gene>
    <name evidence="1" type="ORF">H8711_11730</name>
</gene>
<reference evidence="1" key="1">
    <citation type="submission" date="2020-08" db="EMBL/GenBank/DDBJ databases">
        <title>Genome public.</title>
        <authorList>
            <person name="Liu C."/>
            <person name="Sun Q."/>
        </authorList>
    </citation>
    <scope>NUCLEOTIDE SEQUENCE</scope>
    <source>
        <strain evidence="1">NSJ-31</strain>
    </source>
</reference>
<dbReference type="Proteomes" id="UP000653127">
    <property type="component" value="Unassembled WGS sequence"/>
</dbReference>
<dbReference type="Gene3D" id="2.60.40.1190">
    <property type="match status" value="1"/>
</dbReference>
<protein>
    <recommendedName>
        <fullName evidence="3">Carbohydrate-binding domain-containing protein</fullName>
    </recommendedName>
</protein>
<sequence>MSFPISLIDGEPVWDSLPVAKIIDYPLEKRDYKPFAQARLCISPESVWVRLWAFEVTPSAGSTLAVSLDLRPSSAPGAYLFLSASHSGELATEVVTEARRTPMAEYLILPRVKSFVSEDLQGIYWGVVFELPRLLLPKVYGTDELTAGMTVRGNLFKFDREPGSEHYGSFYPVDFHAPDPFGERFFGDFELVAY</sequence>
<keyword evidence="2" id="KW-1185">Reference proteome</keyword>
<dbReference type="EMBL" id="JACRST010000027">
    <property type="protein sequence ID" value="MBC8547594.1"/>
    <property type="molecule type" value="Genomic_DNA"/>
</dbReference>
<dbReference type="AlphaFoldDB" id="A0A926I4N4"/>
<evidence type="ECO:0000313" key="2">
    <source>
        <dbReference type="Proteomes" id="UP000653127"/>
    </source>
</evidence>
<organism evidence="1 2">
    <name type="scientific">Ligaoa zhengdingensis</name>
    <dbReference type="NCBI Taxonomy" id="2763658"/>
    <lineage>
        <taxon>Bacteria</taxon>
        <taxon>Bacillati</taxon>
        <taxon>Bacillota</taxon>
        <taxon>Clostridia</taxon>
        <taxon>Eubacteriales</taxon>
        <taxon>Oscillospiraceae</taxon>
        <taxon>Ligaoa</taxon>
    </lineage>
</organism>
<proteinExistence type="predicted"/>
<evidence type="ECO:0008006" key="3">
    <source>
        <dbReference type="Google" id="ProtNLM"/>
    </source>
</evidence>
<dbReference type="RefSeq" id="WP_249283635.1">
    <property type="nucleotide sequence ID" value="NZ_JACRST010000027.1"/>
</dbReference>
<evidence type="ECO:0000313" key="1">
    <source>
        <dbReference type="EMBL" id="MBC8547594.1"/>
    </source>
</evidence>
<comment type="caution">
    <text evidence="1">The sequence shown here is derived from an EMBL/GenBank/DDBJ whole genome shotgun (WGS) entry which is preliminary data.</text>
</comment>